<proteinExistence type="predicted"/>
<name>A0A336LX74_CULSO</name>
<dbReference type="PANTHER" id="PTHR10174">
    <property type="entry name" value="ALPHA-TOCOPHEROL TRANSFER PROTEIN-RELATED"/>
    <property type="match status" value="1"/>
</dbReference>
<dbReference type="InterPro" id="IPR001251">
    <property type="entry name" value="CRAL-TRIO_dom"/>
</dbReference>
<dbReference type="InterPro" id="IPR036865">
    <property type="entry name" value="CRAL-TRIO_dom_sf"/>
</dbReference>
<protein>
    <submittedName>
        <fullName evidence="3">CSON003003 protein</fullName>
    </submittedName>
</protein>
<sequence length="300" mass="35005">MNLSLVDMQQLYMKFPDLKKTDIDHIREWMKKQPHLPEISDQEIAIHLHAKYFSIEAAKFQIDTDLTLRTHAKDLFSMRDVLGDDMQMVKDVIASFPLPNLTPEGDVVLLWKLINPDVTKFSFKSVLKMGLMTYETDILEKGPPDGCILAIDMEGMTLKHLLNFNIMLGNQAVTFMQDAYRMRLKALCYFNLFPYFDKFLNIFKPMLNKDVANQLKLYDSYEGLKELFPLDILPCDYKGGKADSIANLWKNYMEYLEGRRQYFLEEERTRRVTENLRPDKSPLDSGLFGMEGSFKKLSFD</sequence>
<gene>
    <name evidence="3" type="primary">CSON003003</name>
</gene>
<dbReference type="GO" id="GO:1902936">
    <property type="term" value="F:phosphatidylinositol bisphosphate binding"/>
    <property type="evidence" value="ECO:0007669"/>
    <property type="project" value="TreeGrafter"/>
</dbReference>
<accession>A0A336LX74</accession>
<reference evidence="2" key="1">
    <citation type="submission" date="2018-04" db="EMBL/GenBank/DDBJ databases">
        <authorList>
            <person name="Go L.Y."/>
            <person name="Mitchell J.A."/>
        </authorList>
    </citation>
    <scope>NUCLEOTIDE SEQUENCE</scope>
    <source>
        <tissue evidence="2">Whole organism</tissue>
    </source>
</reference>
<organism evidence="3">
    <name type="scientific">Culicoides sonorensis</name>
    <name type="common">Biting midge</name>
    <dbReference type="NCBI Taxonomy" id="179676"/>
    <lineage>
        <taxon>Eukaryota</taxon>
        <taxon>Metazoa</taxon>
        <taxon>Ecdysozoa</taxon>
        <taxon>Arthropoda</taxon>
        <taxon>Hexapoda</taxon>
        <taxon>Insecta</taxon>
        <taxon>Pterygota</taxon>
        <taxon>Neoptera</taxon>
        <taxon>Endopterygota</taxon>
        <taxon>Diptera</taxon>
        <taxon>Nematocera</taxon>
        <taxon>Chironomoidea</taxon>
        <taxon>Ceratopogonidae</taxon>
        <taxon>Ceratopogoninae</taxon>
        <taxon>Culicoides</taxon>
        <taxon>Monoculicoides</taxon>
    </lineage>
</organism>
<dbReference type="EMBL" id="UFQS01000150">
    <property type="protein sequence ID" value="SSX00547.1"/>
    <property type="molecule type" value="Genomic_DNA"/>
</dbReference>
<dbReference type="Gene3D" id="1.20.5.1200">
    <property type="entry name" value="Alpha-tocopherol transfer"/>
    <property type="match status" value="1"/>
</dbReference>
<evidence type="ECO:0000259" key="1">
    <source>
        <dbReference type="PROSITE" id="PS50191"/>
    </source>
</evidence>
<dbReference type="EMBL" id="UFQT01000150">
    <property type="protein sequence ID" value="SSX20927.1"/>
    <property type="molecule type" value="Genomic_DNA"/>
</dbReference>
<dbReference type="PANTHER" id="PTHR10174:SF213">
    <property type="entry name" value="CRAL-TRIO DOMAIN-CONTAINING PROTEIN"/>
    <property type="match status" value="1"/>
</dbReference>
<dbReference type="Pfam" id="PF00650">
    <property type="entry name" value="CRAL_TRIO"/>
    <property type="match status" value="1"/>
</dbReference>
<dbReference type="VEuPathDB" id="VectorBase:CSON003003"/>
<dbReference type="SUPFAM" id="SSF46938">
    <property type="entry name" value="CRAL/TRIO N-terminal domain"/>
    <property type="match status" value="1"/>
</dbReference>
<dbReference type="PROSITE" id="PS50191">
    <property type="entry name" value="CRAL_TRIO"/>
    <property type="match status" value="1"/>
</dbReference>
<dbReference type="GO" id="GO:0016020">
    <property type="term" value="C:membrane"/>
    <property type="evidence" value="ECO:0007669"/>
    <property type="project" value="TreeGrafter"/>
</dbReference>
<evidence type="ECO:0000313" key="2">
    <source>
        <dbReference type="EMBL" id="SSX00547.1"/>
    </source>
</evidence>
<dbReference type="CDD" id="cd00170">
    <property type="entry name" value="SEC14"/>
    <property type="match status" value="1"/>
</dbReference>
<feature type="domain" description="CRAL-TRIO" evidence="1">
    <location>
        <begin position="69"/>
        <end position="245"/>
    </location>
</feature>
<reference evidence="3" key="2">
    <citation type="submission" date="2018-07" db="EMBL/GenBank/DDBJ databases">
        <authorList>
            <person name="Quirk P.G."/>
            <person name="Krulwich T.A."/>
        </authorList>
    </citation>
    <scope>NUCLEOTIDE SEQUENCE</scope>
</reference>
<dbReference type="InterPro" id="IPR036273">
    <property type="entry name" value="CRAL/TRIO_N_dom_sf"/>
</dbReference>
<dbReference type="AlphaFoldDB" id="A0A336LX74"/>
<evidence type="ECO:0000313" key="3">
    <source>
        <dbReference type="EMBL" id="SSX20927.1"/>
    </source>
</evidence>
<dbReference type="Gene3D" id="3.40.525.10">
    <property type="entry name" value="CRAL-TRIO lipid binding domain"/>
    <property type="match status" value="1"/>
</dbReference>
<dbReference type="SUPFAM" id="SSF52087">
    <property type="entry name" value="CRAL/TRIO domain"/>
    <property type="match status" value="1"/>
</dbReference>